<dbReference type="Gene3D" id="2.60.300.12">
    <property type="entry name" value="HesB-like domain"/>
    <property type="match status" value="1"/>
</dbReference>
<dbReference type="InterPro" id="IPR001075">
    <property type="entry name" value="NIF_FeS_clus_asmbl_NifU_C"/>
</dbReference>
<name>A0A2N4XWU5_9GAMM</name>
<dbReference type="GO" id="GO:0005506">
    <property type="term" value="F:iron ion binding"/>
    <property type="evidence" value="ECO:0007669"/>
    <property type="project" value="InterPro"/>
</dbReference>
<keyword evidence="4 5" id="KW-0411">Iron-sulfur</keyword>
<dbReference type="SUPFAM" id="SSF117916">
    <property type="entry name" value="Fe-S cluster assembly (FSCA) domain-like"/>
    <property type="match status" value="1"/>
</dbReference>
<comment type="similarity">
    <text evidence="5">Belongs to the NfuA family.</text>
</comment>
<dbReference type="InterPro" id="IPR035903">
    <property type="entry name" value="HesB-like_dom_sf"/>
</dbReference>
<dbReference type="OrthoDB" id="9785450at2"/>
<dbReference type="GO" id="GO:0051539">
    <property type="term" value="F:4 iron, 4 sulfur cluster binding"/>
    <property type="evidence" value="ECO:0007669"/>
    <property type="project" value="UniProtKB-UniRule"/>
</dbReference>
<dbReference type="InterPro" id="IPR034904">
    <property type="entry name" value="FSCA_dom_sf"/>
</dbReference>
<dbReference type="InterPro" id="IPR017726">
    <property type="entry name" value="Fe/S_biogenesis_protein_NfuA"/>
</dbReference>
<keyword evidence="3 5" id="KW-0408">Iron</keyword>
<evidence type="ECO:0000256" key="2">
    <source>
        <dbReference type="ARBA" id="ARBA00022723"/>
    </source>
</evidence>
<gene>
    <name evidence="5" type="primary">nfuA</name>
    <name evidence="8" type="ORF">CEX73_01930</name>
</gene>
<evidence type="ECO:0000313" key="9">
    <source>
        <dbReference type="Proteomes" id="UP000234253"/>
    </source>
</evidence>
<comment type="function">
    <text evidence="5">Involved in iron-sulfur cluster biogenesis. Binds a 4Fe-4S cluster, can transfer this cluster to apoproteins, and thereby intervenes in the maturation of Fe/S proteins. Could also act as a scaffold/chaperone for damaged Fe/S proteins.</text>
</comment>
<sequence length="191" mass="22032">MISITNHAQKYLANLLKKKPTGTQIRIFVINAGNYNAECEMSYYLPNNLENNYLKLKFHEFYVYIDKYSVPFLKNAEIDLIMNELDTQLTFKAPYITLPQIDNNSSLEECIQHVLLCNINPQLANHGGKITLIEITKDMFAILEFSGGCNGCSMVNHTLKESIEKTLRQMFPILQGVRDMTEHNRGEHSYY</sequence>
<keyword evidence="2 5" id="KW-0479">Metal-binding</keyword>
<evidence type="ECO:0000256" key="1">
    <source>
        <dbReference type="ARBA" id="ARBA00022485"/>
    </source>
</evidence>
<dbReference type="EMBL" id="NJPO01000097">
    <property type="protein sequence ID" value="PLK58622.1"/>
    <property type="molecule type" value="Genomic_DNA"/>
</dbReference>
<dbReference type="AlphaFoldDB" id="A0A2N4XWU5"/>
<keyword evidence="1 5" id="KW-0004">4Fe-4S</keyword>
<dbReference type="Pfam" id="PF01521">
    <property type="entry name" value="Fe-S_biosyn"/>
    <property type="match status" value="1"/>
</dbReference>
<dbReference type="Gene3D" id="3.30.300.130">
    <property type="entry name" value="Fe-S cluster assembly (FSCA)"/>
    <property type="match status" value="1"/>
</dbReference>
<dbReference type="Pfam" id="PF01106">
    <property type="entry name" value="NifU"/>
    <property type="match status" value="1"/>
</dbReference>
<feature type="domain" description="NIF system FeS cluster assembly NifU C-terminal" evidence="6">
    <location>
        <begin position="111"/>
        <end position="177"/>
    </location>
</feature>
<dbReference type="PANTHER" id="PTHR11178">
    <property type="entry name" value="IRON-SULFUR CLUSTER SCAFFOLD PROTEIN NFU-RELATED"/>
    <property type="match status" value="1"/>
</dbReference>
<dbReference type="HAMAP" id="MF_01637">
    <property type="entry name" value="Fe_S_biogen_NfuA"/>
    <property type="match status" value="1"/>
</dbReference>
<dbReference type="Proteomes" id="UP000234253">
    <property type="component" value="Unassembled WGS sequence"/>
</dbReference>
<feature type="domain" description="Core" evidence="7">
    <location>
        <begin position="2"/>
        <end position="97"/>
    </location>
</feature>
<organism evidence="8 9">
    <name type="scientific">Candidatus Palibaumannia cicadellinicola</name>
    <dbReference type="NCBI Taxonomy" id="186490"/>
    <lineage>
        <taxon>Bacteria</taxon>
        <taxon>Pseudomonadati</taxon>
        <taxon>Pseudomonadota</taxon>
        <taxon>Gammaproteobacteria</taxon>
        <taxon>Candidatus Palibaumannia</taxon>
    </lineage>
</organism>
<comment type="cofactor">
    <cofactor evidence="5">
        <name>[4Fe-4S] cluster</name>
        <dbReference type="ChEBI" id="CHEBI:49883"/>
    </cofactor>
    <text evidence="5">Binds 1 [4Fe-4S] cluster per subunit. The cluster is presumably bound at the interface of two monomers.</text>
</comment>
<evidence type="ECO:0000259" key="6">
    <source>
        <dbReference type="Pfam" id="PF01106"/>
    </source>
</evidence>
<comment type="caution">
    <text evidence="8">The sequence shown here is derived from an EMBL/GenBank/DDBJ whole genome shotgun (WGS) entry which is preliminary data.</text>
</comment>
<protein>
    <recommendedName>
        <fullName evidence="5">Fe/S biogenesis protein NfuA</fullName>
    </recommendedName>
</protein>
<comment type="subunit">
    <text evidence="5">Homodimer.</text>
</comment>
<dbReference type="GO" id="GO:0016226">
    <property type="term" value="P:iron-sulfur cluster assembly"/>
    <property type="evidence" value="ECO:0007669"/>
    <property type="project" value="UniProtKB-UniRule"/>
</dbReference>
<evidence type="ECO:0000313" key="8">
    <source>
        <dbReference type="EMBL" id="PLK58622.1"/>
    </source>
</evidence>
<evidence type="ECO:0000256" key="3">
    <source>
        <dbReference type="ARBA" id="ARBA00023004"/>
    </source>
</evidence>
<accession>A0A2N4XWU5</accession>
<reference evidence="8 9" key="1">
    <citation type="submission" date="2017-06" db="EMBL/GenBank/DDBJ databases">
        <title>Metabolic interaction between xylem feeders and their symbionts.</title>
        <authorList>
            <person name="Chouaia B."/>
        </authorList>
    </citation>
    <scope>NUCLEOTIDE SEQUENCE [LARGE SCALE GENOMIC DNA]</scope>
    <source>
        <strain evidence="8 9">Gra</strain>
    </source>
</reference>
<feature type="binding site" evidence="5">
    <location>
        <position position="152"/>
    </location>
    <ligand>
        <name>[4Fe-4S] cluster</name>
        <dbReference type="ChEBI" id="CHEBI:49883"/>
    </ligand>
</feature>
<proteinExistence type="inferred from homology"/>
<dbReference type="RefSeq" id="WP_101626913.1">
    <property type="nucleotide sequence ID" value="NZ_NJPO01000097.1"/>
</dbReference>
<dbReference type="InterPro" id="IPR000361">
    <property type="entry name" value="ATAP_core_dom"/>
</dbReference>
<evidence type="ECO:0000259" key="7">
    <source>
        <dbReference type="Pfam" id="PF01521"/>
    </source>
</evidence>
<dbReference type="GO" id="GO:0051604">
    <property type="term" value="P:protein maturation"/>
    <property type="evidence" value="ECO:0007669"/>
    <property type="project" value="UniProtKB-UniRule"/>
</dbReference>
<evidence type="ECO:0000256" key="4">
    <source>
        <dbReference type="ARBA" id="ARBA00023014"/>
    </source>
</evidence>
<dbReference type="PANTHER" id="PTHR11178:SF51">
    <property type="entry name" value="FE_S BIOGENESIS PROTEIN NFUA"/>
    <property type="match status" value="1"/>
</dbReference>
<evidence type="ECO:0000256" key="5">
    <source>
        <dbReference type="HAMAP-Rule" id="MF_01637"/>
    </source>
</evidence>
<dbReference type="SUPFAM" id="SSF89360">
    <property type="entry name" value="HesB-like domain"/>
    <property type="match status" value="1"/>
</dbReference>
<feature type="binding site" evidence="5">
    <location>
        <position position="149"/>
    </location>
    <ligand>
        <name>[4Fe-4S] cluster</name>
        <dbReference type="ChEBI" id="CHEBI:49883"/>
    </ligand>
</feature>